<evidence type="ECO:0000313" key="2">
    <source>
        <dbReference type="EMBL" id="MBW61025.1"/>
    </source>
</evidence>
<reference evidence="2" key="1">
    <citation type="submission" date="2018-01" db="EMBL/GenBank/DDBJ databases">
        <title>An insight into the sialome of Amazonian anophelines.</title>
        <authorList>
            <person name="Ribeiro J.M."/>
            <person name="Scarpassa V."/>
            <person name="Calvo E."/>
        </authorList>
    </citation>
    <scope>NUCLEOTIDE SEQUENCE</scope>
    <source>
        <tissue evidence="2">Salivary glands</tissue>
    </source>
</reference>
<organism evidence="2">
    <name type="scientific">Anopheles marajoara</name>
    <dbReference type="NCBI Taxonomy" id="58244"/>
    <lineage>
        <taxon>Eukaryota</taxon>
        <taxon>Metazoa</taxon>
        <taxon>Ecdysozoa</taxon>
        <taxon>Arthropoda</taxon>
        <taxon>Hexapoda</taxon>
        <taxon>Insecta</taxon>
        <taxon>Pterygota</taxon>
        <taxon>Neoptera</taxon>
        <taxon>Endopterygota</taxon>
        <taxon>Diptera</taxon>
        <taxon>Nematocera</taxon>
        <taxon>Culicoidea</taxon>
        <taxon>Culicidae</taxon>
        <taxon>Anophelinae</taxon>
        <taxon>Anopheles</taxon>
    </lineage>
</organism>
<proteinExistence type="predicted"/>
<dbReference type="AlphaFoldDB" id="A0A2M4C713"/>
<keyword evidence="1" id="KW-0732">Signal</keyword>
<protein>
    <submittedName>
        <fullName evidence="2">Putative secreted protein</fullName>
    </submittedName>
</protein>
<sequence length="134" mass="14426">MMPIPVRPSVVALFLRVWSPPAAAGRIVFATDSRRRISYGCILQTCVWPATTTTTAPATANCSVRFSLSQCTSCTSFTKVFATNGLAAWETWEICGFGSVPLRCLVTSNGRTENGCCLVRVTLSCRVVKKGVKG</sequence>
<name>A0A2M4C713_9DIPT</name>
<feature type="signal peptide" evidence="1">
    <location>
        <begin position="1"/>
        <end position="24"/>
    </location>
</feature>
<accession>A0A2M4C713</accession>
<dbReference type="EMBL" id="GGFJ01011884">
    <property type="protein sequence ID" value="MBW61025.1"/>
    <property type="molecule type" value="Transcribed_RNA"/>
</dbReference>
<feature type="chain" id="PRO_5014623710" evidence="1">
    <location>
        <begin position="25"/>
        <end position="134"/>
    </location>
</feature>
<evidence type="ECO:0000256" key="1">
    <source>
        <dbReference type="SAM" id="SignalP"/>
    </source>
</evidence>